<evidence type="ECO:0000313" key="4">
    <source>
        <dbReference type="Proteomes" id="UP001152797"/>
    </source>
</evidence>
<evidence type="ECO:0000256" key="1">
    <source>
        <dbReference type="SAM" id="MobiDB-lite"/>
    </source>
</evidence>
<gene>
    <name evidence="2" type="ORF">C1SCF055_LOCUS23688</name>
</gene>
<reference evidence="2" key="1">
    <citation type="submission" date="2022-10" db="EMBL/GenBank/DDBJ databases">
        <authorList>
            <person name="Chen Y."/>
            <person name="Dougan E. K."/>
            <person name="Chan C."/>
            <person name="Rhodes N."/>
            <person name="Thang M."/>
        </authorList>
    </citation>
    <scope>NUCLEOTIDE SEQUENCE</scope>
</reference>
<evidence type="ECO:0000313" key="2">
    <source>
        <dbReference type="EMBL" id="CAI3997292.1"/>
    </source>
</evidence>
<accession>A0A9P1CRN5</accession>
<dbReference type="EMBL" id="CAMXCT010002315">
    <property type="protein sequence ID" value="CAI3997292.1"/>
    <property type="molecule type" value="Genomic_DNA"/>
</dbReference>
<organism evidence="2">
    <name type="scientific">Cladocopium goreaui</name>
    <dbReference type="NCBI Taxonomy" id="2562237"/>
    <lineage>
        <taxon>Eukaryota</taxon>
        <taxon>Sar</taxon>
        <taxon>Alveolata</taxon>
        <taxon>Dinophyceae</taxon>
        <taxon>Suessiales</taxon>
        <taxon>Symbiodiniaceae</taxon>
        <taxon>Cladocopium</taxon>
    </lineage>
</organism>
<feature type="non-terminal residue" evidence="2">
    <location>
        <position position="1"/>
    </location>
</feature>
<comment type="caution">
    <text evidence="2">The sequence shown here is derived from an EMBL/GenBank/DDBJ whole genome shotgun (WGS) entry which is preliminary data.</text>
</comment>
<dbReference type="EMBL" id="CAMXCT030002315">
    <property type="protein sequence ID" value="CAL4784604.1"/>
    <property type="molecule type" value="Genomic_DNA"/>
</dbReference>
<dbReference type="AlphaFoldDB" id="A0A9P1CRN5"/>
<feature type="region of interest" description="Disordered" evidence="1">
    <location>
        <begin position="61"/>
        <end position="86"/>
    </location>
</feature>
<protein>
    <submittedName>
        <fullName evidence="2">Uncharacterized protein</fullName>
    </submittedName>
</protein>
<keyword evidence="4" id="KW-1185">Reference proteome</keyword>
<dbReference type="Proteomes" id="UP001152797">
    <property type="component" value="Unassembled WGS sequence"/>
</dbReference>
<feature type="non-terminal residue" evidence="2">
    <location>
        <position position="86"/>
    </location>
</feature>
<sequence length="86" mass="8925">GLEPAWMHGCADGAGARERVEMRGEKGARIRMEMGGEKGHVAVGMSEGGCADVHGRCGGKGTDGNGCHGEGPSVDAREWAEMGREK</sequence>
<name>A0A9P1CRN5_9DINO</name>
<proteinExistence type="predicted"/>
<dbReference type="EMBL" id="CAMXCT020002315">
    <property type="protein sequence ID" value="CAL1150667.1"/>
    <property type="molecule type" value="Genomic_DNA"/>
</dbReference>
<reference evidence="3 4" key="2">
    <citation type="submission" date="2024-05" db="EMBL/GenBank/DDBJ databases">
        <authorList>
            <person name="Chen Y."/>
            <person name="Shah S."/>
            <person name="Dougan E. K."/>
            <person name="Thang M."/>
            <person name="Chan C."/>
        </authorList>
    </citation>
    <scope>NUCLEOTIDE SEQUENCE [LARGE SCALE GENOMIC DNA]</scope>
</reference>
<feature type="compositionally biased region" description="Basic and acidic residues" evidence="1">
    <location>
        <begin position="75"/>
        <end position="86"/>
    </location>
</feature>
<evidence type="ECO:0000313" key="3">
    <source>
        <dbReference type="EMBL" id="CAL4784604.1"/>
    </source>
</evidence>